<proteinExistence type="predicted"/>
<gene>
    <name evidence="2" type="ORF">GPM918_LOCUS25479</name>
    <name evidence="3" type="ORF">SRO942_LOCUS25486</name>
</gene>
<evidence type="ECO:0000256" key="1">
    <source>
        <dbReference type="SAM" id="MobiDB-lite"/>
    </source>
</evidence>
<dbReference type="EMBL" id="CAJOBC010009910">
    <property type="protein sequence ID" value="CAF3999582.1"/>
    <property type="molecule type" value="Genomic_DNA"/>
</dbReference>
<name>A0A814Z3V8_9BILA</name>
<dbReference type="Proteomes" id="UP000663829">
    <property type="component" value="Unassembled WGS sequence"/>
</dbReference>
<comment type="caution">
    <text evidence="2">The sequence shown here is derived from an EMBL/GenBank/DDBJ whole genome shotgun (WGS) entry which is preliminary data.</text>
</comment>
<dbReference type="Proteomes" id="UP000681722">
    <property type="component" value="Unassembled WGS sequence"/>
</dbReference>
<dbReference type="EMBL" id="CAJNOQ010009904">
    <property type="protein sequence ID" value="CAF1237249.1"/>
    <property type="molecule type" value="Genomic_DNA"/>
</dbReference>
<organism evidence="2 4">
    <name type="scientific">Didymodactylos carnosus</name>
    <dbReference type="NCBI Taxonomy" id="1234261"/>
    <lineage>
        <taxon>Eukaryota</taxon>
        <taxon>Metazoa</taxon>
        <taxon>Spiralia</taxon>
        <taxon>Gnathifera</taxon>
        <taxon>Rotifera</taxon>
        <taxon>Eurotatoria</taxon>
        <taxon>Bdelloidea</taxon>
        <taxon>Philodinida</taxon>
        <taxon>Philodinidae</taxon>
        <taxon>Didymodactylos</taxon>
    </lineage>
</organism>
<evidence type="ECO:0000313" key="2">
    <source>
        <dbReference type="EMBL" id="CAF1237249.1"/>
    </source>
</evidence>
<reference evidence="2" key="1">
    <citation type="submission" date="2021-02" db="EMBL/GenBank/DDBJ databases">
        <authorList>
            <person name="Nowell W R."/>
        </authorList>
    </citation>
    <scope>NUCLEOTIDE SEQUENCE</scope>
</reference>
<evidence type="ECO:0000313" key="4">
    <source>
        <dbReference type="Proteomes" id="UP000663829"/>
    </source>
</evidence>
<accession>A0A814Z3V8</accession>
<sequence length="75" mass="8530">MNEGGRHLNNYSLLAIAVLTELHIGQGYHNGITSDESKLRSYALMSLEKNEMEPFPKTNKNCVRQPTRRISKKAK</sequence>
<dbReference type="AlphaFoldDB" id="A0A814Z3V8"/>
<feature type="compositionally biased region" description="Basic residues" evidence="1">
    <location>
        <begin position="66"/>
        <end position="75"/>
    </location>
</feature>
<keyword evidence="4" id="KW-1185">Reference proteome</keyword>
<protein>
    <submittedName>
        <fullName evidence="2">Uncharacterized protein</fullName>
    </submittedName>
</protein>
<evidence type="ECO:0000313" key="3">
    <source>
        <dbReference type="EMBL" id="CAF3999582.1"/>
    </source>
</evidence>
<feature type="region of interest" description="Disordered" evidence="1">
    <location>
        <begin position="53"/>
        <end position="75"/>
    </location>
</feature>